<name>A0A9Q0NHK5_9ROSI</name>
<reference evidence="1" key="2">
    <citation type="journal article" date="2023" name="Int. J. Mol. Sci.">
        <title>De Novo Assembly and Annotation of 11 Diverse Shrub Willow (Salix) Genomes Reveals Novel Gene Organization in Sex-Linked Regions.</title>
        <authorList>
            <person name="Hyden B."/>
            <person name="Feng K."/>
            <person name="Yates T.B."/>
            <person name="Jawdy S."/>
            <person name="Cereghino C."/>
            <person name="Smart L.B."/>
            <person name="Muchero W."/>
        </authorList>
    </citation>
    <scope>NUCLEOTIDE SEQUENCE</scope>
    <source>
        <tissue evidence="1">Shoot tip</tissue>
    </source>
</reference>
<dbReference type="Proteomes" id="UP001151752">
    <property type="component" value="Unassembled WGS sequence"/>
</dbReference>
<dbReference type="EMBL" id="JAPFFM010001447">
    <property type="protein sequence ID" value="KAJ6669998.1"/>
    <property type="molecule type" value="Genomic_DNA"/>
</dbReference>
<gene>
    <name evidence="1" type="ORF">OIU74_009769</name>
</gene>
<comment type="caution">
    <text evidence="1">The sequence shown here is derived from an EMBL/GenBank/DDBJ whole genome shotgun (WGS) entry which is preliminary data.</text>
</comment>
<protein>
    <submittedName>
        <fullName evidence="1">Uncharacterized protein</fullName>
    </submittedName>
</protein>
<feature type="non-terminal residue" evidence="1">
    <location>
        <position position="53"/>
    </location>
</feature>
<organism evidence="1 2">
    <name type="scientific">Salix koriyanagi</name>
    <dbReference type="NCBI Taxonomy" id="2511006"/>
    <lineage>
        <taxon>Eukaryota</taxon>
        <taxon>Viridiplantae</taxon>
        <taxon>Streptophyta</taxon>
        <taxon>Embryophyta</taxon>
        <taxon>Tracheophyta</taxon>
        <taxon>Spermatophyta</taxon>
        <taxon>Magnoliopsida</taxon>
        <taxon>eudicotyledons</taxon>
        <taxon>Gunneridae</taxon>
        <taxon>Pentapetalae</taxon>
        <taxon>rosids</taxon>
        <taxon>fabids</taxon>
        <taxon>Malpighiales</taxon>
        <taxon>Salicaceae</taxon>
        <taxon>Saliceae</taxon>
        <taxon>Salix</taxon>
    </lineage>
</organism>
<reference evidence="1" key="1">
    <citation type="submission" date="2022-11" db="EMBL/GenBank/DDBJ databases">
        <authorList>
            <person name="Hyden B.L."/>
            <person name="Feng K."/>
            <person name="Yates T."/>
            <person name="Jawdy S."/>
            <person name="Smart L.B."/>
            <person name="Muchero W."/>
        </authorList>
    </citation>
    <scope>NUCLEOTIDE SEQUENCE</scope>
    <source>
        <tissue evidence="1">Shoot tip</tissue>
    </source>
</reference>
<accession>A0A9Q0NHK5</accession>
<proteinExistence type="predicted"/>
<dbReference type="AlphaFoldDB" id="A0A9Q0NHK5"/>
<keyword evidence="2" id="KW-1185">Reference proteome</keyword>
<sequence length="53" mass="5683">MPPLLRGETSLGIFAIIRDGTSNQMPKCGLLLVVKVPTQLHHPHLVLLVGACP</sequence>
<evidence type="ECO:0000313" key="2">
    <source>
        <dbReference type="Proteomes" id="UP001151752"/>
    </source>
</evidence>
<evidence type="ECO:0000313" key="1">
    <source>
        <dbReference type="EMBL" id="KAJ6669998.1"/>
    </source>
</evidence>